<protein>
    <submittedName>
        <fullName evidence="2">Uncharacterized protein</fullName>
    </submittedName>
</protein>
<keyword evidence="3" id="KW-1185">Reference proteome</keyword>
<comment type="caution">
    <text evidence="2">The sequence shown here is derived from an EMBL/GenBank/DDBJ whole genome shotgun (WGS) entry which is preliminary data.</text>
</comment>
<evidence type="ECO:0000313" key="2">
    <source>
        <dbReference type="EMBL" id="RFU42085.1"/>
    </source>
</evidence>
<evidence type="ECO:0000313" key="3">
    <source>
        <dbReference type="Proteomes" id="UP000261811"/>
    </source>
</evidence>
<reference evidence="2 3" key="1">
    <citation type="submission" date="2018-08" db="EMBL/GenBank/DDBJ databases">
        <title>Actinomadura jelena sp. nov., a novel Actinomycete isolated from soil in Chad.</title>
        <authorList>
            <person name="Shi L."/>
        </authorList>
    </citation>
    <scope>NUCLEOTIDE SEQUENCE [LARGE SCALE GENOMIC DNA]</scope>
    <source>
        <strain evidence="2 3">NEAU-G17</strain>
    </source>
</reference>
<dbReference type="EMBL" id="QURH01000161">
    <property type="protein sequence ID" value="RFU42085.1"/>
    <property type="molecule type" value="Genomic_DNA"/>
</dbReference>
<sequence length="71" mass="6929">MTSRPSRAAVRPATTRPGAVTDRRQGPPSATAAIAAAITATAPISTGAVCGARHQGTSPARKAAPGTAPPN</sequence>
<accession>A0A372JPX0</accession>
<feature type="non-terminal residue" evidence="2">
    <location>
        <position position="71"/>
    </location>
</feature>
<organism evidence="2 3">
    <name type="scientific">Actinomadura logoneensis</name>
    <dbReference type="NCBI Taxonomy" id="2293572"/>
    <lineage>
        <taxon>Bacteria</taxon>
        <taxon>Bacillati</taxon>
        <taxon>Actinomycetota</taxon>
        <taxon>Actinomycetes</taxon>
        <taxon>Streptosporangiales</taxon>
        <taxon>Thermomonosporaceae</taxon>
        <taxon>Actinomadura</taxon>
    </lineage>
</organism>
<feature type="region of interest" description="Disordered" evidence="1">
    <location>
        <begin position="50"/>
        <end position="71"/>
    </location>
</feature>
<evidence type="ECO:0000256" key="1">
    <source>
        <dbReference type="SAM" id="MobiDB-lite"/>
    </source>
</evidence>
<gene>
    <name evidence="2" type="ORF">DZF91_08420</name>
</gene>
<proteinExistence type="predicted"/>
<feature type="region of interest" description="Disordered" evidence="1">
    <location>
        <begin position="1"/>
        <end position="31"/>
    </location>
</feature>
<dbReference type="Proteomes" id="UP000261811">
    <property type="component" value="Unassembled WGS sequence"/>
</dbReference>
<dbReference type="AlphaFoldDB" id="A0A372JPX0"/>
<name>A0A372JPX0_9ACTN</name>